<evidence type="ECO:0000259" key="2">
    <source>
        <dbReference type="PROSITE" id="PS50916"/>
    </source>
</evidence>
<dbReference type="PROSITE" id="PS50916">
    <property type="entry name" value="RABBD"/>
    <property type="match status" value="1"/>
</dbReference>
<dbReference type="WBParaSite" id="HNAJ_0000043801-mRNA-1">
    <property type="protein sequence ID" value="HNAJ_0000043801-mRNA-1"/>
    <property type="gene ID" value="HNAJ_0000043801"/>
</dbReference>
<feature type="region of interest" description="Disordered" evidence="1">
    <location>
        <begin position="1"/>
        <end position="34"/>
    </location>
</feature>
<evidence type="ECO:0000313" key="4">
    <source>
        <dbReference type="Proteomes" id="UP000278807"/>
    </source>
</evidence>
<evidence type="ECO:0000313" key="3">
    <source>
        <dbReference type="EMBL" id="VDN96298.1"/>
    </source>
</evidence>
<organism evidence="5">
    <name type="scientific">Rodentolepis nana</name>
    <name type="common">Dwarf tapeworm</name>
    <name type="synonym">Hymenolepis nana</name>
    <dbReference type="NCBI Taxonomy" id="102285"/>
    <lineage>
        <taxon>Eukaryota</taxon>
        <taxon>Metazoa</taxon>
        <taxon>Spiralia</taxon>
        <taxon>Lophotrochozoa</taxon>
        <taxon>Platyhelminthes</taxon>
        <taxon>Cestoda</taxon>
        <taxon>Eucestoda</taxon>
        <taxon>Cyclophyllidea</taxon>
        <taxon>Hymenolepididae</taxon>
        <taxon>Rodentolepis</taxon>
    </lineage>
</organism>
<dbReference type="GO" id="GO:0031267">
    <property type="term" value="F:small GTPase binding"/>
    <property type="evidence" value="ECO:0007669"/>
    <property type="project" value="InterPro"/>
</dbReference>
<reference evidence="5" key="1">
    <citation type="submission" date="2017-02" db="UniProtKB">
        <authorList>
            <consortium name="WormBaseParasite"/>
        </authorList>
    </citation>
    <scope>IDENTIFICATION</scope>
</reference>
<dbReference type="OrthoDB" id="195679at2759"/>
<feature type="domain" description="RabBD" evidence="2">
    <location>
        <begin position="37"/>
        <end position="70"/>
    </location>
</feature>
<dbReference type="Proteomes" id="UP000278807">
    <property type="component" value="Unassembled WGS sequence"/>
</dbReference>
<evidence type="ECO:0000256" key="1">
    <source>
        <dbReference type="SAM" id="MobiDB-lite"/>
    </source>
</evidence>
<dbReference type="InterPro" id="IPR013083">
    <property type="entry name" value="Znf_RING/FYVE/PHD"/>
</dbReference>
<dbReference type="EMBL" id="UZAE01000114">
    <property type="protein sequence ID" value="VDN96298.1"/>
    <property type="molecule type" value="Genomic_DNA"/>
</dbReference>
<feature type="compositionally biased region" description="Polar residues" evidence="1">
    <location>
        <begin position="12"/>
        <end position="32"/>
    </location>
</feature>
<protein>
    <submittedName>
        <fullName evidence="5">RabBD domain-containing protein</fullName>
    </submittedName>
</protein>
<feature type="compositionally biased region" description="Basic residues" evidence="1">
    <location>
        <begin position="1"/>
        <end position="11"/>
    </location>
</feature>
<gene>
    <name evidence="3" type="ORF">HNAJ_LOCUS439</name>
</gene>
<dbReference type="Gene3D" id="3.30.40.10">
    <property type="entry name" value="Zinc/RING finger domain, C3HC4 (zinc finger)"/>
    <property type="match status" value="1"/>
</dbReference>
<reference evidence="3 4" key="2">
    <citation type="submission" date="2018-11" db="EMBL/GenBank/DDBJ databases">
        <authorList>
            <consortium name="Pathogen Informatics"/>
        </authorList>
    </citation>
    <scope>NUCLEOTIDE SEQUENCE [LARGE SCALE GENOMIC DNA]</scope>
</reference>
<name>A0A0R3T0S2_RODNA</name>
<keyword evidence="4" id="KW-1185">Reference proteome</keyword>
<dbReference type="AlphaFoldDB" id="A0A0R3T0S2"/>
<evidence type="ECO:0000313" key="5">
    <source>
        <dbReference type="WBParaSite" id="HNAJ_0000043801-mRNA-1"/>
    </source>
</evidence>
<accession>A0A0R3T0S2</accession>
<proteinExistence type="predicted"/>
<sequence length="70" mass="7872">MQSTGNHRRSTKSSVKQNGVVNSTNDPITLPSSPALDVNLSSFSEEERMAILSVVKRDLEVRHKEKHRLK</sequence>
<dbReference type="InterPro" id="IPR010911">
    <property type="entry name" value="Rab_BD"/>
</dbReference>
<dbReference type="GO" id="GO:0006886">
    <property type="term" value="P:intracellular protein transport"/>
    <property type="evidence" value="ECO:0007669"/>
    <property type="project" value="InterPro"/>
</dbReference>